<evidence type="ECO:0000256" key="2">
    <source>
        <dbReference type="ARBA" id="ARBA00022692"/>
    </source>
</evidence>
<name>A0A1I0MPZ6_9BACT</name>
<feature type="region of interest" description="Disordered" evidence="6">
    <location>
        <begin position="435"/>
        <end position="456"/>
    </location>
</feature>
<organism evidence="9 10">
    <name type="scientific">Prevotella aff. ruminicola Tc2-24</name>
    <dbReference type="NCBI Taxonomy" id="81582"/>
    <lineage>
        <taxon>Bacteria</taxon>
        <taxon>Pseudomonadati</taxon>
        <taxon>Bacteroidota</taxon>
        <taxon>Bacteroidia</taxon>
        <taxon>Bacteroidales</taxon>
        <taxon>Prevotellaceae</taxon>
        <taxon>Prevotella</taxon>
    </lineage>
</organism>
<evidence type="ECO:0000313" key="9">
    <source>
        <dbReference type="EMBL" id="SEV90234.1"/>
    </source>
</evidence>
<gene>
    <name evidence="9" type="ORF">SAMN04487850_0844</name>
</gene>
<dbReference type="InterPro" id="IPR039910">
    <property type="entry name" value="D15-like"/>
</dbReference>
<evidence type="ECO:0000259" key="8">
    <source>
        <dbReference type="Pfam" id="PF01103"/>
    </source>
</evidence>
<reference evidence="9 10" key="1">
    <citation type="submission" date="2016-10" db="EMBL/GenBank/DDBJ databases">
        <authorList>
            <person name="de Groot N.N."/>
        </authorList>
    </citation>
    <scope>NUCLEOTIDE SEQUENCE [LARGE SCALE GENOMIC DNA]</scope>
    <source>
        <strain evidence="9 10">TC2-24</strain>
    </source>
</reference>
<dbReference type="PANTHER" id="PTHR12815">
    <property type="entry name" value="SORTING AND ASSEMBLY MACHINERY SAMM50 PROTEIN FAMILY MEMBER"/>
    <property type="match status" value="1"/>
</dbReference>
<evidence type="ECO:0000313" key="10">
    <source>
        <dbReference type="Proteomes" id="UP000199373"/>
    </source>
</evidence>
<protein>
    <submittedName>
        <fullName evidence="9">Outer membrane protein assembly factor BamA</fullName>
    </submittedName>
</protein>
<keyword evidence="2" id="KW-0812">Transmembrane</keyword>
<evidence type="ECO:0000256" key="1">
    <source>
        <dbReference type="ARBA" id="ARBA00004370"/>
    </source>
</evidence>
<dbReference type="Gene3D" id="2.40.160.50">
    <property type="entry name" value="membrane protein fhac: a member of the omp85/tpsb transporter family"/>
    <property type="match status" value="1"/>
</dbReference>
<keyword evidence="5" id="KW-0998">Cell outer membrane</keyword>
<accession>A0A1I0MPZ6</accession>
<dbReference type="EMBL" id="FOIQ01000001">
    <property type="protein sequence ID" value="SEV90234.1"/>
    <property type="molecule type" value="Genomic_DNA"/>
</dbReference>
<dbReference type="InterPro" id="IPR000184">
    <property type="entry name" value="Bac_surfAg_D15"/>
</dbReference>
<keyword evidence="3 7" id="KW-0732">Signal</keyword>
<dbReference type="Pfam" id="PF01103">
    <property type="entry name" value="Omp85"/>
    <property type="match status" value="1"/>
</dbReference>
<dbReference type="PANTHER" id="PTHR12815:SF47">
    <property type="entry name" value="TRANSLOCATION AND ASSEMBLY MODULE SUBUNIT TAMA"/>
    <property type="match status" value="1"/>
</dbReference>
<evidence type="ECO:0000256" key="4">
    <source>
        <dbReference type="ARBA" id="ARBA00023136"/>
    </source>
</evidence>
<feature type="signal peptide" evidence="7">
    <location>
        <begin position="1"/>
        <end position="20"/>
    </location>
</feature>
<proteinExistence type="predicted"/>
<evidence type="ECO:0000256" key="3">
    <source>
        <dbReference type="ARBA" id="ARBA00022729"/>
    </source>
</evidence>
<dbReference type="PROSITE" id="PS51257">
    <property type="entry name" value="PROKAR_LIPOPROTEIN"/>
    <property type="match status" value="1"/>
</dbReference>
<keyword evidence="10" id="KW-1185">Reference proteome</keyword>
<feature type="chain" id="PRO_5011640678" evidence="7">
    <location>
        <begin position="21"/>
        <end position="793"/>
    </location>
</feature>
<dbReference type="GO" id="GO:0019867">
    <property type="term" value="C:outer membrane"/>
    <property type="evidence" value="ECO:0007669"/>
    <property type="project" value="InterPro"/>
</dbReference>
<feature type="domain" description="Bacterial surface antigen (D15)" evidence="8">
    <location>
        <begin position="595"/>
        <end position="776"/>
    </location>
</feature>
<sequence length="793" mass="90406">MKVVRYIPLLLLLASCSMTKNIPDDDQLFVGLTKIVYEDEKNYAEKSYDDHLTTTKEEVEAALATEPNGSLFGSSYISMPWSWHLWVYNKFSGKKSGFAKWMTKSFGKAPVLMSQVNPALRASVASSVLRNNGYFRGHVSYEAVPRKNPKKSKIGYTVRLDSLFTLDSVAYTNFPAEIQALIDSTREERLINRGTPLSVAVLDGERNRISTLLRNNGYYYFNPSYTSYLADTFATADKAQLRLQLADGLDEAVLHRWYVGKIDVLFRKSMRETLTDSISRRFLTIHFNGRRSPIRPSVVLRDLRLRPRQEFSYDRYQESVGKINSTGVFSSTDFQFTQRPGTDTLDLRLSCVFDKPYDFYIEGNAIGRTSGRYGPEAKIGLTKRNAFRAGEKLDINLHGAYEWERGGGSDMSSYQYGADASIEFPRIIAPFYNSDRIRRSQRPGGSRTPDGTRRRRHRFYTTPVTYAKISTDIVRRPKYYKMHVVTGEWTYRWQPSASSRHELSPLTVKYQYMNSHTEKFDSMMQVNPYLIASMSDYFIPKMRYSYTYTSPSSLRHPIRWETTIEEAGNLVSLWDMAGGHSFNEKGKSFFKTPYSQFVKLETDLSKTWSLNTTSQLVGHVNAGVIYAYGNSDYTPFSESFYVGGANSVRAFGVRRIGPGAFDGSVLSRQASYLFQNGDIKFVANLEYRTRLFGDLNGAVFLDAGNVWSFDELWDENDTDGAPVEHTAFKPSRMLDEMALGTGIGLRYDLGFLVIRLDWGLALHCPYDTGKSGYFNVNRFKDAHTLHFAIGYPF</sequence>
<evidence type="ECO:0000256" key="6">
    <source>
        <dbReference type="SAM" id="MobiDB-lite"/>
    </source>
</evidence>
<keyword evidence="4" id="KW-0472">Membrane</keyword>
<evidence type="ECO:0000256" key="7">
    <source>
        <dbReference type="SAM" id="SignalP"/>
    </source>
</evidence>
<comment type="subcellular location">
    <subcellularLocation>
        <location evidence="1">Membrane</location>
    </subcellularLocation>
</comment>
<dbReference type="Proteomes" id="UP000199373">
    <property type="component" value="Unassembled WGS sequence"/>
</dbReference>
<evidence type="ECO:0000256" key="5">
    <source>
        <dbReference type="ARBA" id="ARBA00023237"/>
    </source>
</evidence>
<dbReference type="AlphaFoldDB" id="A0A1I0MPZ6"/>
<dbReference type="Gene3D" id="3.10.20.310">
    <property type="entry name" value="membrane protein fhac"/>
    <property type="match status" value="1"/>
</dbReference>
<dbReference type="RefSeq" id="WP_091899856.1">
    <property type="nucleotide sequence ID" value="NZ_FOIQ01000001.1"/>
</dbReference>